<comment type="function">
    <text evidence="1">Golgi membrane protein involved in vesicular trafficking and spindle migration.</text>
</comment>
<dbReference type="GO" id="GO:0000139">
    <property type="term" value="C:Golgi membrane"/>
    <property type="evidence" value="ECO:0007669"/>
    <property type="project" value="UniProtKB-SubCell"/>
</dbReference>
<dbReference type="InterPro" id="IPR051076">
    <property type="entry name" value="Golgi_membrane_TVP38/TMEM64"/>
</dbReference>
<feature type="compositionally biased region" description="Polar residues" evidence="10">
    <location>
        <begin position="454"/>
        <end position="470"/>
    </location>
</feature>
<feature type="region of interest" description="Disordered" evidence="10">
    <location>
        <begin position="288"/>
        <end position="310"/>
    </location>
</feature>
<keyword evidence="8" id="KW-0333">Golgi apparatus</keyword>
<comment type="similarity">
    <text evidence="3">Belongs to the TVP38/TMEM64 family.</text>
</comment>
<feature type="region of interest" description="Disordered" evidence="10">
    <location>
        <begin position="454"/>
        <end position="490"/>
    </location>
</feature>
<dbReference type="InParanoid" id="A0A1Y2GQ38"/>
<keyword evidence="14" id="KW-1185">Reference proteome</keyword>
<evidence type="ECO:0000313" key="13">
    <source>
        <dbReference type="EMBL" id="ORZ13939.1"/>
    </source>
</evidence>
<feature type="compositionally biased region" description="Acidic residues" evidence="10">
    <location>
        <begin position="481"/>
        <end position="490"/>
    </location>
</feature>
<feature type="compositionally biased region" description="Low complexity" evidence="10">
    <location>
        <begin position="288"/>
        <end position="305"/>
    </location>
</feature>
<dbReference type="GeneID" id="33572050"/>
<organism evidence="13 14">
    <name type="scientific">Lobosporangium transversale</name>
    <dbReference type="NCBI Taxonomy" id="64571"/>
    <lineage>
        <taxon>Eukaryota</taxon>
        <taxon>Fungi</taxon>
        <taxon>Fungi incertae sedis</taxon>
        <taxon>Mucoromycota</taxon>
        <taxon>Mortierellomycotina</taxon>
        <taxon>Mortierellomycetes</taxon>
        <taxon>Mortierellales</taxon>
        <taxon>Mortierellaceae</taxon>
        <taxon>Lobosporangium</taxon>
    </lineage>
</organism>
<dbReference type="STRING" id="64571.A0A1Y2GQ38"/>
<evidence type="ECO:0000256" key="7">
    <source>
        <dbReference type="ARBA" id="ARBA00022989"/>
    </source>
</evidence>
<feature type="transmembrane region" description="Helical" evidence="11">
    <location>
        <begin position="323"/>
        <end position="342"/>
    </location>
</feature>
<feature type="domain" description="VTT" evidence="12">
    <location>
        <begin position="167"/>
        <end position="281"/>
    </location>
</feature>
<dbReference type="EMBL" id="MCFF01000022">
    <property type="protein sequence ID" value="ORZ13939.1"/>
    <property type="molecule type" value="Genomic_DNA"/>
</dbReference>
<evidence type="ECO:0000256" key="9">
    <source>
        <dbReference type="ARBA" id="ARBA00023136"/>
    </source>
</evidence>
<feature type="transmembrane region" description="Helical" evidence="11">
    <location>
        <begin position="106"/>
        <end position="131"/>
    </location>
</feature>
<dbReference type="InterPro" id="IPR032816">
    <property type="entry name" value="VTT_dom"/>
</dbReference>
<accession>A0A1Y2GQ38</accession>
<evidence type="ECO:0000259" key="12">
    <source>
        <dbReference type="Pfam" id="PF09335"/>
    </source>
</evidence>
<evidence type="ECO:0000256" key="6">
    <source>
        <dbReference type="ARBA" id="ARBA00022692"/>
    </source>
</evidence>
<comment type="caution">
    <text evidence="13">The sequence shown here is derived from an EMBL/GenBank/DDBJ whole genome shotgun (WGS) entry which is preliminary data.</text>
</comment>
<feature type="region of interest" description="Disordered" evidence="10">
    <location>
        <begin position="360"/>
        <end position="397"/>
    </location>
</feature>
<feature type="transmembrane region" description="Helical" evidence="11">
    <location>
        <begin position="143"/>
        <end position="165"/>
    </location>
</feature>
<feature type="transmembrane region" description="Helical" evidence="11">
    <location>
        <begin position="177"/>
        <end position="202"/>
    </location>
</feature>
<feature type="region of interest" description="Disordered" evidence="10">
    <location>
        <begin position="1"/>
        <end position="31"/>
    </location>
</feature>
<keyword evidence="6 11" id="KW-0812">Transmembrane</keyword>
<gene>
    <name evidence="13" type="ORF">BCR41DRAFT_422819</name>
</gene>
<dbReference type="Pfam" id="PF09335">
    <property type="entry name" value="VTT_dom"/>
    <property type="match status" value="1"/>
</dbReference>
<sequence length="546" mass="59632">MSTVFLPTTTVTATTGDEDGEPISSSSATATHHHHSHLRHGSSASLSSLISFSSPSSPSASRLEAKETAASSHLSGPQSIPIRLIQYVISILLQIRGKLPIALRPWFWVGLWLIFAVFGLAIFVGFHTLIFQLLESIATFIKGLGRAGPLIIMLGLFLTAFPPIFGYSSLVTMSGYVYGFAFGLFIAYTSALLGSVACFYLCRRWFKVQVRTLMAKKQGMKSVVKAVEKRGFKLMLLIRLAPYPFNVMNALLSATHIPLSTYTFATALSLTKLALHIYIGSTLSSLATVPPSTTTPATDTEQQQSQEDEALVDTNQHGQSLKILIMLISMALGIGVGAYVWIVAKREIAANEGIRIERRRKKRQSLRQSRASMRASPETRIPAARRGSARVGSHLLPRSSSSGGLDLLGIDLGSNGAIGQGRLSDFVGNGTLHIYTEEDEGKEDQALVGGTDSYAHTQRVSRSSTGSQMEYGSDSYGSDNLNDEDDDDMSDVERGMDDEDLLICNSTEMSIRNSFQYNRHPQTIRRTELETMDWFALNGLDISDRG</sequence>
<dbReference type="GO" id="GO:0000022">
    <property type="term" value="P:mitotic spindle elongation"/>
    <property type="evidence" value="ECO:0007669"/>
    <property type="project" value="TreeGrafter"/>
</dbReference>
<proteinExistence type="inferred from homology"/>
<evidence type="ECO:0000313" key="14">
    <source>
        <dbReference type="Proteomes" id="UP000193648"/>
    </source>
</evidence>
<evidence type="ECO:0000256" key="1">
    <source>
        <dbReference type="ARBA" id="ARBA00002978"/>
    </source>
</evidence>
<reference evidence="13 14" key="1">
    <citation type="submission" date="2016-07" db="EMBL/GenBank/DDBJ databases">
        <title>Pervasive Adenine N6-methylation of Active Genes in Fungi.</title>
        <authorList>
            <consortium name="DOE Joint Genome Institute"/>
            <person name="Mondo S.J."/>
            <person name="Dannebaum R.O."/>
            <person name="Kuo R.C."/>
            <person name="Labutti K."/>
            <person name="Haridas S."/>
            <person name="Kuo A."/>
            <person name="Salamov A."/>
            <person name="Ahrendt S.R."/>
            <person name="Lipzen A."/>
            <person name="Sullivan W."/>
            <person name="Andreopoulos W.B."/>
            <person name="Clum A."/>
            <person name="Lindquist E."/>
            <person name="Daum C."/>
            <person name="Ramamoorthy G.K."/>
            <person name="Gryganskyi A."/>
            <person name="Culley D."/>
            <person name="Magnuson J.K."/>
            <person name="James T.Y."/>
            <person name="O'Malley M.A."/>
            <person name="Stajich J.E."/>
            <person name="Spatafora J.W."/>
            <person name="Visel A."/>
            <person name="Grigoriev I.V."/>
        </authorList>
    </citation>
    <scope>NUCLEOTIDE SEQUENCE [LARGE SCALE GENOMIC DNA]</scope>
    <source>
        <strain evidence="13 14">NRRL 3116</strain>
    </source>
</reference>
<dbReference type="OrthoDB" id="166803at2759"/>
<keyword evidence="9 11" id="KW-0472">Membrane</keyword>
<evidence type="ECO:0000256" key="4">
    <source>
        <dbReference type="ARBA" id="ARBA00013533"/>
    </source>
</evidence>
<evidence type="ECO:0000256" key="8">
    <source>
        <dbReference type="ARBA" id="ARBA00023034"/>
    </source>
</evidence>
<dbReference type="GO" id="GO:0016192">
    <property type="term" value="P:vesicle-mediated transport"/>
    <property type="evidence" value="ECO:0007669"/>
    <property type="project" value="TreeGrafter"/>
</dbReference>
<evidence type="ECO:0000256" key="10">
    <source>
        <dbReference type="SAM" id="MobiDB-lite"/>
    </source>
</evidence>
<evidence type="ECO:0000256" key="3">
    <source>
        <dbReference type="ARBA" id="ARBA00008640"/>
    </source>
</evidence>
<evidence type="ECO:0000256" key="2">
    <source>
        <dbReference type="ARBA" id="ARBA00004653"/>
    </source>
</evidence>
<name>A0A1Y2GQ38_9FUNG</name>
<dbReference type="PANTHER" id="PTHR47549:SF1">
    <property type="entry name" value="GOLGI APPARATUS MEMBRANE PROTEIN TVP38"/>
    <property type="match status" value="1"/>
</dbReference>
<keyword evidence="7 11" id="KW-1133">Transmembrane helix</keyword>
<dbReference type="Proteomes" id="UP000193648">
    <property type="component" value="Unassembled WGS sequence"/>
</dbReference>
<dbReference type="RefSeq" id="XP_021880723.1">
    <property type="nucleotide sequence ID" value="XM_022030208.1"/>
</dbReference>
<comment type="subcellular location">
    <subcellularLocation>
        <location evidence="2">Golgi apparatus membrane</location>
        <topology evidence="2">Multi-pass membrane protein</topology>
    </subcellularLocation>
</comment>
<dbReference type="AlphaFoldDB" id="A0A1Y2GQ38"/>
<evidence type="ECO:0000256" key="11">
    <source>
        <dbReference type="SAM" id="Phobius"/>
    </source>
</evidence>
<evidence type="ECO:0000256" key="5">
    <source>
        <dbReference type="ARBA" id="ARBA00020673"/>
    </source>
</evidence>
<protein>
    <recommendedName>
        <fullName evidence="4">Golgi apparatus membrane protein TVP38</fullName>
    </recommendedName>
    <alternativeName>
        <fullName evidence="5">Golgi apparatus membrane protein tvp38</fullName>
    </alternativeName>
</protein>
<dbReference type="PANTHER" id="PTHR47549">
    <property type="entry name" value="GOLGI APPARATUS MEMBRANE PROTEIN TVP38-RELATED"/>
    <property type="match status" value="1"/>
</dbReference>